<evidence type="ECO:0000313" key="2">
    <source>
        <dbReference type="Proteomes" id="UP001155110"/>
    </source>
</evidence>
<dbReference type="AlphaFoldDB" id="A0AAW5P8B1"/>
<dbReference type="Proteomes" id="UP001155110">
    <property type="component" value="Unassembled WGS sequence"/>
</dbReference>
<reference evidence="1" key="1">
    <citation type="submission" date="2022-08" db="EMBL/GenBank/DDBJ databases">
        <title>Genomic Encyclopedia of Type Strains, Phase V (KMG-V): Genome sequencing to study the core and pangenomes of soil and plant-associated prokaryotes.</title>
        <authorList>
            <person name="Whitman W."/>
        </authorList>
    </citation>
    <scope>NUCLEOTIDE SEQUENCE</scope>
    <source>
        <strain evidence="1">SP3002</strain>
    </source>
</reference>
<comment type="caution">
    <text evidence="1">The sequence shown here is derived from an EMBL/GenBank/DDBJ whole genome shotgun (WGS) entry which is preliminary data.</text>
</comment>
<dbReference type="Gene3D" id="3.40.50.1000">
    <property type="entry name" value="HAD superfamily/HAD-like"/>
    <property type="match status" value="1"/>
</dbReference>
<accession>A0AAW5P8B1</accession>
<protein>
    <submittedName>
        <fullName evidence="1">Uncharacterized protein</fullName>
    </submittedName>
</protein>
<name>A0AAW5P8B1_9BACT</name>
<dbReference type="InterPro" id="IPR036412">
    <property type="entry name" value="HAD-like_sf"/>
</dbReference>
<evidence type="ECO:0000313" key="1">
    <source>
        <dbReference type="EMBL" id="MCS4157714.1"/>
    </source>
</evidence>
<organism evidence="1 2">
    <name type="scientific">Salinibacter ruber</name>
    <dbReference type="NCBI Taxonomy" id="146919"/>
    <lineage>
        <taxon>Bacteria</taxon>
        <taxon>Pseudomonadati</taxon>
        <taxon>Rhodothermota</taxon>
        <taxon>Rhodothermia</taxon>
        <taxon>Rhodothermales</taxon>
        <taxon>Salinibacteraceae</taxon>
        <taxon>Salinibacter</taxon>
    </lineage>
</organism>
<dbReference type="EMBL" id="JANTZM010000007">
    <property type="protein sequence ID" value="MCS4157714.1"/>
    <property type="molecule type" value="Genomic_DNA"/>
</dbReference>
<dbReference type="RefSeq" id="WP_259258235.1">
    <property type="nucleotide sequence ID" value="NZ_JANTZM010000007.1"/>
</dbReference>
<sequence length="176" mass="19254">MDTDGPPTLDIDGVLANFVAGVLDTARRMGVPGEKLLPHWTHWDSWSPIDDTAFEMVWTSIENDPSWWLGLEPYEDAYVEGPVNAYVTSRPIGSPVSKHWLQKHGFPPAPVHTVGPGNSKKEALRACGASLFVDDRPKNARAAGELPDADGVVLARPWNRGARGELPYVETLSELS</sequence>
<proteinExistence type="predicted"/>
<dbReference type="SUPFAM" id="SSF56784">
    <property type="entry name" value="HAD-like"/>
    <property type="match status" value="1"/>
</dbReference>
<dbReference type="InterPro" id="IPR023214">
    <property type="entry name" value="HAD_sf"/>
</dbReference>
<gene>
    <name evidence="1" type="ORF">GGP99_001678</name>
</gene>